<dbReference type="RefSeq" id="WP_180688362.1">
    <property type="nucleotide sequence ID" value="NZ_CP059052.1"/>
</dbReference>
<dbReference type="GO" id="GO:0005096">
    <property type="term" value="F:GTPase activator activity"/>
    <property type="evidence" value="ECO:0007669"/>
    <property type="project" value="InterPro"/>
</dbReference>
<organism evidence="1 2">
    <name type="scientific">Pseudomonas putida</name>
    <name type="common">Arthrobacter siderocapsulatus</name>
    <dbReference type="NCBI Taxonomy" id="303"/>
    <lineage>
        <taxon>Bacteria</taxon>
        <taxon>Pseudomonadati</taxon>
        <taxon>Pseudomonadota</taxon>
        <taxon>Gammaproteobacteria</taxon>
        <taxon>Pseudomonadales</taxon>
        <taxon>Pseudomonadaceae</taxon>
        <taxon>Pseudomonas</taxon>
    </lineage>
</organism>
<evidence type="ECO:0000313" key="2">
    <source>
        <dbReference type="Proteomes" id="UP000510934"/>
    </source>
</evidence>
<evidence type="ECO:0000313" key="1">
    <source>
        <dbReference type="EMBL" id="QLJ12443.1"/>
    </source>
</evidence>
<dbReference type="GO" id="GO:0051056">
    <property type="term" value="P:regulation of small GTPase mediated signal transduction"/>
    <property type="evidence" value="ECO:0007669"/>
    <property type="project" value="InterPro"/>
</dbReference>
<protein>
    <recommendedName>
        <fullName evidence="3">DUF2971 domain-containing protein</fullName>
    </recommendedName>
</protein>
<dbReference type="AlphaFoldDB" id="A0A7D6A0J6"/>
<reference evidence="1 2" key="1">
    <citation type="journal article" date="2009" name="Mikrobiologiia">
        <title>[Phenanthren biodegradation and interaction of Pseudomonas putida BS3701 and Burkholderia sp.BS3702 in plant rhizosphere].</title>
        <authorList>
            <person name="Ovchinnikova A.A."/>
            <person name="Vetrova A.A."/>
            <person name="Filonov A.E."/>
            <person name="Boronin A.M."/>
        </authorList>
    </citation>
    <scope>NUCLEOTIDE SEQUENCE [LARGE SCALE GENOMIC DNA]</scope>
    <source>
        <strain evidence="1 2">BS3701</strain>
    </source>
</reference>
<dbReference type="SUPFAM" id="SSF111347">
    <property type="entry name" value="Rap/Ran-GAP"/>
    <property type="match status" value="1"/>
</dbReference>
<dbReference type="Proteomes" id="UP000510934">
    <property type="component" value="Chromosome"/>
</dbReference>
<name>A0A7D6A0J6_PSEPU</name>
<proteinExistence type="predicted"/>
<sequence>MINKSINNKINQLNFQGRSDKELKSLYIKRNSLNIEPESFIYRIFRADFLLEDIKNSEITFVRVGPDSFADPLENPLLNKRFTEGNDSFTLGFLENYYASCWTNDPINKKWRWTEFLKGRTGVRIKVSLQKFMNRLMDTRDNHFMLHYFAVKVIYEDDQILDNLIASNDYTAFLDSLGQKGALLASTLSDSLEHEREIRIIYSYMPENQFVANRVKIKNSLCKLPFNWSDLIEEILMPDYLPIETYTTLESKFRSLGICCTIDSGKSEN</sequence>
<dbReference type="EMBL" id="CP059052">
    <property type="protein sequence ID" value="QLJ12443.1"/>
    <property type="molecule type" value="Genomic_DNA"/>
</dbReference>
<evidence type="ECO:0008006" key="3">
    <source>
        <dbReference type="Google" id="ProtNLM"/>
    </source>
</evidence>
<accession>A0A7D6A0J6</accession>
<dbReference type="InterPro" id="IPR035974">
    <property type="entry name" value="Rap/Ran-GAP_sf"/>
</dbReference>
<gene>
    <name evidence="1" type="ORF">H0H12_18475</name>
</gene>